<proteinExistence type="predicted"/>
<dbReference type="Pfam" id="PF02705">
    <property type="entry name" value="K_trans"/>
    <property type="match status" value="1"/>
</dbReference>
<dbReference type="PANTHER" id="PTHR30540">
    <property type="entry name" value="OSMOTIC STRESS POTASSIUM TRANSPORTER"/>
    <property type="match status" value="1"/>
</dbReference>
<feature type="region of interest" description="Disordered" evidence="9">
    <location>
        <begin position="637"/>
        <end position="680"/>
    </location>
</feature>
<feature type="transmembrane region" description="Helical" evidence="10">
    <location>
        <begin position="377"/>
        <end position="404"/>
    </location>
</feature>
<keyword evidence="5" id="KW-0630">Potassium</keyword>
<feature type="transmembrane region" description="Helical" evidence="10">
    <location>
        <begin position="458"/>
        <end position="477"/>
    </location>
</feature>
<feature type="domain" description="K+ potassium transporter C-terminal" evidence="12">
    <location>
        <begin position="694"/>
        <end position="879"/>
    </location>
</feature>
<evidence type="ECO:0000256" key="4">
    <source>
        <dbReference type="ARBA" id="ARBA00022692"/>
    </source>
</evidence>
<keyword evidence="8 10" id="KW-0472">Membrane</keyword>
<evidence type="ECO:0000259" key="11">
    <source>
        <dbReference type="Pfam" id="PF02705"/>
    </source>
</evidence>
<evidence type="ECO:0000256" key="7">
    <source>
        <dbReference type="ARBA" id="ARBA00023065"/>
    </source>
</evidence>
<protein>
    <submittedName>
        <fullName evidence="13">Potassium transporter</fullName>
    </submittedName>
</protein>
<feature type="transmembrane region" description="Helical" evidence="10">
    <location>
        <begin position="232"/>
        <end position="250"/>
    </location>
</feature>
<feature type="transmembrane region" description="Helical" evidence="10">
    <location>
        <begin position="262"/>
        <end position="284"/>
    </location>
</feature>
<dbReference type="Pfam" id="PF22776">
    <property type="entry name" value="K_trans_C"/>
    <property type="match status" value="1"/>
</dbReference>
<gene>
    <name evidence="13" type="ORF">K435DRAFT_779096</name>
</gene>
<evidence type="ECO:0000256" key="1">
    <source>
        <dbReference type="ARBA" id="ARBA00004141"/>
    </source>
</evidence>
<feature type="transmembrane region" description="Helical" evidence="10">
    <location>
        <begin position="84"/>
        <end position="105"/>
    </location>
</feature>
<organism evidence="13 14">
    <name type="scientific">Dendrothele bispora (strain CBS 962.96)</name>
    <dbReference type="NCBI Taxonomy" id="1314807"/>
    <lineage>
        <taxon>Eukaryota</taxon>
        <taxon>Fungi</taxon>
        <taxon>Dikarya</taxon>
        <taxon>Basidiomycota</taxon>
        <taxon>Agaricomycotina</taxon>
        <taxon>Agaricomycetes</taxon>
        <taxon>Agaricomycetidae</taxon>
        <taxon>Agaricales</taxon>
        <taxon>Agaricales incertae sedis</taxon>
        <taxon>Dendrothele</taxon>
    </lineage>
</organism>
<feature type="transmembrane region" description="Helical" evidence="10">
    <location>
        <begin position="191"/>
        <end position="212"/>
    </location>
</feature>
<feature type="compositionally biased region" description="Acidic residues" evidence="9">
    <location>
        <begin position="671"/>
        <end position="680"/>
    </location>
</feature>
<evidence type="ECO:0000313" key="14">
    <source>
        <dbReference type="Proteomes" id="UP000297245"/>
    </source>
</evidence>
<evidence type="ECO:0000256" key="5">
    <source>
        <dbReference type="ARBA" id="ARBA00022958"/>
    </source>
</evidence>
<dbReference type="GO" id="GO:0016020">
    <property type="term" value="C:membrane"/>
    <property type="evidence" value="ECO:0007669"/>
    <property type="project" value="UniProtKB-SubCell"/>
</dbReference>
<keyword evidence="14" id="KW-1185">Reference proteome</keyword>
<evidence type="ECO:0000256" key="3">
    <source>
        <dbReference type="ARBA" id="ARBA00022538"/>
    </source>
</evidence>
<dbReference type="AlphaFoldDB" id="A0A4S8M147"/>
<feature type="domain" description="K+ potassium transporter integral membrane" evidence="11">
    <location>
        <begin position="49"/>
        <end position="555"/>
    </location>
</feature>
<dbReference type="PANTHER" id="PTHR30540:SF83">
    <property type="entry name" value="K+ POTASSIUM TRANSPORTER"/>
    <property type="match status" value="1"/>
</dbReference>
<evidence type="ECO:0000259" key="12">
    <source>
        <dbReference type="Pfam" id="PF22776"/>
    </source>
</evidence>
<evidence type="ECO:0000256" key="6">
    <source>
        <dbReference type="ARBA" id="ARBA00022989"/>
    </source>
</evidence>
<feature type="transmembrane region" description="Helical" evidence="10">
    <location>
        <begin position="304"/>
        <end position="322"/>
    </location>
</feature>
<evidence type="ECO:0000256" key="9">
    <source>
        <dbReference type="SAM" id="MobiDB-lite"/>
    </source>
</evidence>
<keyword evidence="4 10" id="KW-0812">Transmembrane</keyword>
<evidence type="ECO:0000256" key="2">
    <source>
        <dbReference type="ARBA" id="ARBA00022448"/>
    </source>
</evidence>
<keyword evidence="7" id="KW-0406">Ion transport</keyword>
<evidence type="ECO:0000256" key="8">
    <source>
        <dbReference type="ARBA" id="ARBA00023136"/>
    </source>
</evidence>
<accession>A0A4S8M147</accession>
<evidence type="ECO:0000256" key="10">
    <source>
        <dbReference type="SAM" id="Phobius"/>
    </source>
</evidence>
<sequence>MAKSTATQDAPPPHPFHDHLSQVQLEEGHRLNHKRTSISVSGLALLNLSFQALGIIYSDIGTSPLYALNGIWPVTGPAPSREDVIGGISAIIWALTLLPLVKYVLISLEFGTDEGEGGPFALFLGLYPKRPTDPSFDRSLTFNDEGDQDVYTTTTTKKSKTHLLESQTQELRTRSDSNSNSRLREMLRFPCMVWCLFGTALTLADGVFTPAVSVTSAVGGIAVAKPEVTQNIIPISIGFLIALFCIQRFGTSGLATVFAPIAFIWFILLIGVGIYNITLYPGIFRAFDPSRAVLLFVRTGNYDILSGVVLALTGCEAMFANLGQFNALSIRLSFSFLVYPAIVIAYLGQGACLIVDGENVVTNIFYKSIPGPSNGPLFWVVFVFGILATLVASQSLITATFSLFQQLINTKYFPPLLLTYTSQTIQGQIYIPFINYSLMIITLIVVASFANLTNLSNAYGFSVATVMFSTTVLLAIHMRFVKRWWWSVAVGYFLVFGFLDGLFWGASLKKVPEGAWVSLVIGVVLAVIMVFWAWAKGLEDSFDSHNRQSLRQFVSRVRIRSIDSNNDGDGESEIMLASPGSIQIEQQPIITVTGTGLRGSFKETLLTSEVLDSSTNPEWDSWKYYINTPVTRTSSSINRLSGTGTATADFSGPSRRRRFGGGHAKQASEEKELEGEEDSSTETRWIRKEIVRVPTMAVFHKLTAGRGVPHTFVGLISQWHALPQVLVFLSVCLIPMARVPVEDRYVVKKVDDLDGFYAVTYNLGFRDDFDVRAEELVEVICAIERGRDPKNSDGIIETIRQVSERPSHIVPHYHVCSSEFLPESNDPSMWTVARLVVMNKVRKYLIEEIYRRLATMFPETANWGNSADEIIHVGINANI</sequence>
<feature type="transmembrane region" description="Helical" evidence="10">
    <location>
        <begin position="516"/>
        <end position="535"/>
    </location>
</feature>
<reference evidence="13 14" key="1">
    <citation type="journal article" date="2019" name="Nat. Ecol. Evol.">
        <title>Megaphylogeny resolves global patterns of mushroom evolution.</title>
        <authorList>
            <person name="Varga T."/>
            <person name="Krizsan K."/>
            <person name="Foldi C."/>
            <person name="Dima B."/>
            <person name="Sanchez-Garcia M."/>
            <person name="Sanchez-Ramirez S."/>
            <person name="Szollosi G.J."/>
            <person name="Szarkandi J.G."/>
            <person name="Papp V."/>
            <person name="Albert L."/>
            <person name="Andreopoulos W."/>
            <person name="Angelini C."/>
            <person name="Antonin V."/>
            <person name="Barry K.W."/>
            <person name="Bougher N.L."/>
            <person name="Buchanan P."/>
            <person name="Buyck B."/>
            <person name="Bense V."/>
            <person name="Catcheside P."/>
            <person name="Chovatia M."/>
            <person name="Cooper J."/>
            <person name="Damon W."/>
            <person name="Desjardin D."/>
            <person name="Finy P."/>
            <person name="Geml J."/>
            <person name="Haridas S."/>
            <person name="Hughes K."/>
            <person name="Justo A."/>
            <person name="Karasinski D."/>
            <person name="Kautmanova I."/>
            <person name="Kiss B."/>
            <person name="Kocsube S."/>
            <person name="Kotiranta H."/>
            <person name="LaButti K.M."/>
            <person name="Lechner B.E."/>
            <person name="Liimatainen K."/>
            <person name="Lipzen A."/>
            <person name="Lukacs Z."/>
            <person name="Mihaltcheva S."/>
            <person name="Morgado L.N."/>
            <person name="Niskanen T."/>
            <person name="Noordeloos M.E."/>
            <person name="Ohm R.A."/>
            <person name="Ortiz-Santana B."/>
            <person name="Ovrebo C."/>
            <person name="Racz N."/>
            <person name="Riley R."/>
            <person name="Savchenko A."/>
            <person name="Shiryaev A."/>
            <person name="Soop K."/>
            <person name="Spirin V."/>
            <person name="Szebenyi C."/>
            <person name="Tomsovsky M."/>
            <person name="Tulloss R.E."/>
            <person name="Uehling J."/>
            <person name="Grigoriev I.V."/>
            <person name="Vagvolgyi C."/>
            <person name="Papp T."/>
            <person name="Martin F.M."/>
            <person name="Miettinen O."/>
            <person name="Hibbett D.S."/>
            <person name="Nagy L.G."/>
        </authorList>
    </citation>
    <scope>NUCLEOTIDE SEQUENCE [LARGE SCALE GENOMIC DNA]</scope>
    <source>
        <strain evidence="13 14">CBS 962.96</strain>
    </source>
</reference>
<feature type="compositionally biased region" description="Polar residues" evidence="9">
    <location>
        <begin position="637"/>
        <end position="648"/>
    </location>
</feature>
<dbReference type="InterPro" id="IPR053951">
    <property type="entry name" value="K_trans_N"/>
</dbReference>
<feature type="transmembrane region" description="Helical" evidence="10">
    <location>
        <begin position="484"/>
        <end position="504"/>
    </location>
</feature>
<dbReference type="OrthoDB" id="504708at2759"/>
<comment type="subcellular location">
    <subcellularLocation>
        <location evidence="1">Membrane</location>
        <topology evidence="1">Multi-pass membrane protein</topology>
    </subcellularLocation>
</comment>
<dbReference type="Proteomes" id="UP000297245">
    <property type="component" value="Unassembled WGS sequence"/>
</dbReference>
<dbReference type="EMBL" id="ML179203">
    <property type="protein sequence ID" value="THU95303.1"/>
    <property type="molecule type" value="Genomic_DNA"/>
</dbReference>
<dbReference type="InterPro" id="IPR003855">
    <property type="entry name" value="K+_transporter"/>
</dbReference>
<name>A0A4S8M147_DENBC</name>
<keyword evidence="2" id="KW-0813">Transport</keyword>
<keyword evidence="3" id="KW-0633">Potassium transport</keyword>
<feature type="transmembrane region" description="Helical" evidence="10">
    <location>
        <begin position="433"/>
        <end position="452"/>
    </location>
</feature>
<dbReference type="GO" id="GO:0015079">
    <property type="term" value="F:potassium ion transmembrane transporter activity"/>
    <property type="evidence" value="ECO:0007669"/>
    <property type="project" value="InterPro"/>
</dbReference>
<keyword evidence="6 10" id="KW-1133">Transmembrane helix</keyword>
<feature type="transmembrane region" description="Helical" evidence="10">
    <location>
        <begin position="334"/>
        <end position="357"/>
    </location>
</feature>
<feature type="transmembrane region" description="Helical" evidence="10">
    <location>
        <begin position="38"/>
        <end position="57"/>
    </location>
</feature>
<dbReference type="InterPro" id="IPR053952">
    <property type="entry name" value="K_trans_C"/>
</dbReference>
<evidence type="ECO:0000313" key="13">
    <source>
        <dbReference type="EMBL" id="THU95303.1"/>
    </source>
</evidence>